<dbReference type="InterPro" id="IPR050166">
    <property type="entry name" value="ABC_transporter_ATP-bind"/>
</dbReference>
<feature type="compositionally biased region" description="Polar residues" evidence="2">
    <location>
        <begin position="193"/>
        <end position="202"/>
    </location>
</feature>
<gene>
    <name evidence="5" type="primary">opuAA_2</name>
    <name evidence="4" type="synonym">opuAA_1</name>
    <name evidence="4" type="ORF">RR49_02748</name>
    <name evidence="5" type="ORF">RR49_02953</name>
</gene>
<dbReference type="InterPro" id="IPR027417">
    <property type="entry name" value="P-loop_NTPase"/>
</dbReference>
<keyword evidence="5" id="KW-0547">Nucleotide-binding</keyword>
<organism evidence="5 6">
    <name type="scientific">Microbacterium ginsengisoli</name>
    <dbReference type="NCBI Taxonomy" id="400772"/>
    <lineage>
        <taxon>Bacteria</taxon>
        <taxon>Bacillati</taxon>
        <taxon>Actinomycetota</taxon>
        <taxon>Actinomycetes</taxon>
        <taxon>Micrococcales</taxon>
        <taxon>Microbacteriaceae</taxon>
        <taxon>Microbacterium</taxon>
    </lineage>
</organism>
<dbReference type="PANTHER" id="PTHR42788">
    <property type="entry name" value="TAURINE IMPORT ATP-BINDING PROTEIN-RELATED"/>
    <property type="match status" value="1"/>
</dbReference>
<evidence type="ECO:0000313" key="4">
    <source>
        <dbReference type="EMBL" id="KJL34859.1"/>
    </source>
</evidence>
<dbReference type="EMBL" id="JYIY01000080">
    <property type="protein sequence ID" value="KJL35056.1"/>
    <property type="molecule type" value="Genomic_DNA"/>
</dbReference>
<dbReference type="EC" id="3.6.3.32" evidence="5"/>
<feature type="domain" description="ABC transporter" evidence="3">
    <location>
        <begin position="5"/>
        <end position="193"/>
    </location>
</feature>
<dbReference type="Gene3D" id="3.40.50.300">
    <property type="entry name" value="P-loop containing nucleotide triphosphate hydrolases"/>
    <property type="match status" value="1"/>
</dbReference>
<feature type="region of interest" description="Disordered" evidence="2">
    <location>
        <begin position="175"/>
        <end position="202"/>
    </location>
</feature>
<name>A0A0F0LUD3_9MICO</name>
<keyword evidence="1" id="KW-0813">Transport</keyword>
<evidence type="ECO:0000313" key="6">
    <source>
        <dbReference type="Proteomes" id="UP000033451"/>
    </source>
</evidence>
<evidence type="ECO:0000313" key="5">
    <source>
        <dbReference type="EMBL" id="KJL35056.1"/>
    </source>
</evidence>
<evidence type="ECO:0000256" key="1">
    <source>
        <dbReference type="ARBA" id="ARBA00022448"/>
    </source>
</evidence>
<reference evidence="5 6" key="1">
    <citation type="submission" date="2015-02" db="EMBL/GenBank/DDBJ databases">
        <title>Draft genome sequences of ten Microbacterium spp. with emphasis on heavy metal contaminated environments.</title>
        <authorList>
            <person name="Corretto E."/>
        </authorList>
    </citation>
    <scope>NUCLEOTIDE SEQUENCE [LARGE SCALE GENOMIC DNA]</scope>
    <source>
        <strain evidence="5 6">DSM 18659</strain>
    </source>
</reference>
<dbReference type="EMBL" id="JYIY01000080">
    <property type="protein sequence ID" value="KJL34859.1"/>
    <property type="molecule type" value="Genomic_DNA"/>
</dbReference>
<accession>A0A0F0LUD3</accession>
<keyword evidence="6" id="KW-1185">Reference proteome</keyword>
<sequence length="202" mass="21848">MQAARNRQEVERVGGRGELRYRGRPINGANPGVGMVFQSFALMPWLTVQGNVELGLAARSVSAAERRQRALDAIDLIGLDGFESAYPRELSGGMRQRVGSARALVLRPDALLMDEPFSALDVLTAENLRNEVMSLWAQPDFPTKSVCIVTHNIEEAVLMADRVFVLGSTPGTCAPRSRCRSPARATGGIRSSPRPSIGSTPC</sequence>
<dbReference type="SUPFAM" id="SSF52540">
    <property type="entry name" value="P-loop containing nucleoside triphosphate hydrolases"/>
    <property type="match status" value="1"/>
</dbReference>
<dbReference type="PANTHER" id="PTHR42788:SF13">
    <property type="entry name" value="ALIPHATIC SULFONATES IMPORT ATP-BINDING PROTEIN SSUB"/>
    <property type="match status" value="1"/>
</dbReference>
<keyword evidence="5" id="KW-0378">Hydrolase</keyword>
<protein>
    <submittedName>
        <fullName evidence="5">Glycine betaine transport ATP-binding protein OpuAA</fullName>
        <ecNumber evidence="5">3.6.3.32</ecNumber>
    </submittedName>
</protein>
<dbReference type="PATRIC" id="fig|400772.4.peg.2765"/>
<comment type="caution">
    <text evidence="5">The sequence shown here is derived from an EMBL/GenBank/DDBJ whole genome shotgun (WGS) entry which is preliminary data.</text>
</comment>
<dbReference type="Proteomes" id="UP000033451">
    <property type="component" value="Unassembled WGS sequence"/>
</dbReference>
<evidence type="ECO:0000256" key="2">
    <source>
        <dbReference type="SAM" id="MobiDB-lite"/>
    </source>
</evidence>
<dbReference type="Pfam" id="PF00005">
    <property type="entry name" value="ABC_tran"/>
    <property type="match status" value="1"/>
</dbReference>
<dbReference type="AlphaFoldDB" id="A0A0F0LUD3"/>
<dbReference type="GO" id="GO:0016887">
    <property type="term" value="F:ATP hydrolysis activity"/>
    <property type="evidence" value="ECO:0007669"/>
    <property type="project" value="InterPro"/>
</dbReference>
<dbReference type="RefSeq" id="WP_048808813.1">
    <property type="nucleotide sequence ID" value="NZ_JYIY01000080.1"/>
</dbReference>
<dbReference type="PROSITE" id="PS50893">
    <property type="entry name" value="ABC_TRANSPORTER_2"/>
    <property type="match status" value="1"/>
</dbReference>
<proteinExistence type="predicted"/>
<evidence type="ECO:0000259" key="3">
    <source>
        <dbReference type="PROSITE" id="PS50893"/>
    </source>
</evidence>
<dbReference type="STRING" id="400772.RR49_02748"/>
<dbReference type="InterPro" id="IPR003439">
    <property type="entry name" value="ABC_transporter-like_ATP-bd"/>
</dbReference>
<keyword evidence="5" id="KW-0067">ATP-binding</keyword>
<dbReference type="GO" id="GO:0005524">
    <property type="term" value="F:ATP binding"/>
    <property type="evidence" value="ECO:0007669"/>
    <property type="project" value="UniProtKB-KW"/>
</dbReference>
<feature type="compositionally biased region" description="Low complexity" evidence="2">
    <location>
        <begin position="175"/>
        <end position="185"/>
    </location>
</feature>